<evidence type="ECO:0000256" key="1">
    <source>
        <dbReference type="ARBA" id="ARBA00023125"/>
    </source>
</evidence>
<organism evidence="5 6">
    <name type="scientific">Microbacterium faecale</name>
    <dbReference type="NCBI Taxonomy" id="1804630"/>
    <lineage>
        <taxon>Bacteria</taxon>
        <taxon>Bacillati</taxon>
        <taxon>Actinomycetota</taxon>
        <taxon>Actinomycetes</taxon>
        <taxon>Micrococcales</taxon>
        <taxon>Microbacteriaceae</taxon>
        <taxon>Microbacterium</taxon>
    </lineage>
</organism>
<dbReference type="PROSITE" id="PS50935">
    <property type="entry name" value="SSB"/>
    <property type="match status" value="1"/>
</dbReference>
<accession>A0A916YD30</accession>
<name>A0A916YD30_9MICO</name>
<reference evidence="5" key="1">
    <citation type="journal article" date="2014" name="Int. J. Syst. Evol. Microbiol.">
        <title>Complete genome sequence of Corynebacterium casei LMG S-19264T (=DSM 44701T), isolated from a smear-ripened cheese.</title>
        <authorList>
            <consortium name="US DOE Joint Genome Institute (JGI-PGF)"/>
            <person name="Walter F."/>
            <person name="Albersmeier A."/>
            <person name="Kalinowski J."/>
            <person name="Ruckert C."/>
        </authorList>
    </citation>
    <scope>NUCLEOTIDE SEQUENCE</scope>
    <source>
        <strain evidence="5">CGMCC 1.15152</strain>
    </source>
</reference>
<dbReference type="Pfam" id="PF00436">
    <property type="entry name" value="SSB"/>
    <property type="match status" value="1"/>
</dbReference>
<dbReference type="SUPFAM" id="SSF50249">
    <property type="entry name" value="Nucleic acid-binding proteins"/>
    <property type="match status" value="1"/>
</dbReference>
<dbReference type="Gene3D" id="2.40.50.140">
    <property type="entry name" value="Nucleic acid-binding proteins"/>
    <property type="match status" value="1"/>
</dbReference>
<reference evidence="5" key="2">
    <citation type="submission" date="2020-09" db="EMBL/GenBank/DDBJ databases">
        <authorList>
            <person name="Sun Q."/>
            <person name="Zhou Y."/>
        </authorList>
    </citation>
    <scope>NUCLEOTIDE SEQUENCE</scope>
    <source>
        <strain evidence="5">CGMCC 1.15152</strain>
    </source>
</reference>
<keyword evidence="1 2" id="KW-0238">DNA-binding</keyword>
<dbReference type="RefSeq" id="WP_188712185.1">
    <property type="nucleotide sequence ID" value="NZ_BMHO01000001.1"/>
</dbReference>
<comment type="caution">
    <text evidence="5">The sequence shown here is derived from an EMBL/GenBank/DDBJ whole genome shotgun (WGS) entry which is preliminary data.</text>
</comment>
<feature type="compositionally biased region" description="Basic and acidic residues" evidence="4">
    <location>
        <begin position="161"/>
        <end position="175"/>
    </location>
</feature>
<protein>
    <recommendedName>
        <fullName evidence="2 3">Single-stranded DNA-binding protein</fullName>
    </recommendedName>
</protein>
<dbReference type="CDD" id="cd04496">
    <property type="entry name" value="SSB_OBF"/>
    <property type="match status" value="1"/>
</dbReference>
<dbReference type="InterPro" id="IPR012340">
    <property type="entry name" value="NA-bd_OB-fold"/>
</dbReference>
<keyword evidence="6" id="KW-1185">Reference proteome</keyword>
<sequence length="175" mass="19473">MTEHISIIGNVGTEPSVEKTNAGVTYTRFRVGCSQRIRDHETGEWRDGESNWYNVFAYGTLAENVIKCVGKGRRILATGTLRVRRWERDERSGTSVDLTAEAIGPDLRWGKVTGFERTVGGRKREDRADGETSDDQWLPPVDAAETSAEAPESVADDAVESADRERTKEEVPTPF</sequence>
<dbReference type="InterPro" id="IPR000424">
    <property type="entry name" value="Primosome_PriB/ssb"/>
</dbReference>
<evidence type="ECO:0000256" key="3">
    <source>
        <dbReference type="RuleBase" id="RU000524"/>
    </source>
</evidence>
<evidence type="ECO:0000313" key="5">
    <source>
        <dbReference type="EMBL" id="GGD40038.1"/>
    </source>
</evidence>
<gene>
    <name evidence="5" type="primary">ssb</name>
    <name evidence="5" type="ORF">GCM10010915_21040</name>
</gene>
<dbReference type="GO" id="GO:0006260">
    <property type="term" value="P:DNA replication"/>
    <property type="evidence" value="ECO:0007669"/>
    <property type="project" value="InterPro"/>
</dbReference>
<dbReference type="Proteomes" id="UP000633205">
    <property type="component" value="Unassembled WGS sequence"/>
</dbReference>
<dbReference type="NCBIfam" id="TIGR00621">
    <property type="entry name" value="ssb"/>
    <property type="match status" value="1"/>
</dbReference>
<evidence type="ECO:0000313" key="6">
    <source>
        <dbReference type="Proteomes" id="UP000633205"/>
    </source>
</evidence>
<dbReference type="GO" id="GO:0003697">
    <property type="term" value="F:single-stranded DNA binding"/>
    <property type="evidence" value="ECO:0007669"/>
    <property type="project" value="InterPro"/>
</dbReference>
<proteinExistence type="predicted"/>
<dbReference type="PIRSF" id="PIRSF002070">
    <property type="entry name" value="SSB"/>
    <property type="match status" value="1"/>
</dbReference>
<dbReference type="InterPro" id="IPR011344">
    <property type="entry name" value="ssDNA-bd"/>
</dbReference>
<dbReference type="AlphaFoldDB" id="A0A916YD30"/>
<dbReference type="EMBL" id="BMHO01000001">
    <property type="protein sequence ID" value="GGD40038.1"/>
    <property type="molecule type" value="Genomic_DNA"/>
</dbReference>
<evidence type="ECO:0000256" key="4">
    <source>
        <dbReference type="SAM" id="MobiDB-lite"/>
    </source>
</evidence>
<evidence type="ECO:0000256" key="2">
    <source>
        <dbReference type="PIRNR" id="PIRNR002070"/>
    </source>
</evidence>
<feature type="region of interest" description="Disordered" evidence="4">
    <location>
        <begin position="120"/>
        <end position="175"/>
    </location>
</feature>